<organism evidence="2">
    <name type="scientific">Anopheles sinensis</name>
    <name type="common">Mosquito</name>
    <dbReference type="NCBI Taxonomy" id="74873"/>
    <lineage>
        <taxon>Eukaryota</taxon>
        <taxon>Metazoa</taxon>
        <taxon>Ecdysozoa</taxon>
        <taxon>Arthropoda</taxon>
        <taxon>Hexapoda</taxon>
        <taxon>Insecta</taxon>
        <taxon>Pterygota</taxon>
        <taxon>Neoptera</taxon>
        <taxon>Endopterygota</taxon>
        <taxon>Diptera</taxon>
        <taxon>Nematocera</taxon>
        <taxon>Culicoidea</taxon>
        <taxon>Culicidae</taxon>
        <taxon>Anophelinae</taxon>
        <taxon>Anopheles</taxon>
    </lineage>
</organism>
<keyword evidence="4" id="KW-1185">Reference proteome</keyword>
<protein>
    <submittedName>
        <fullName evidence="2 3">G-type lectin S-receptor-like serine/threonine-protein kinase B120-like protein</fullName>
    </submittedName>
</protein>
<dbReference type="EMBL" id="KE525368">
    <property type="protein sequence ID" value="KFB52067.1"/>
    <property type="molecule type" value="Genomic_DNA"/>
</dbReference>
<evidence type="ECO:0000256" key="1">
    <source>
        <dbReference type="SAM" id="MobiDB-lite"/>
    </source>
</evidence>
<accession>A0A084WPC3</accession>
<evidence type="ECO:0000313" key="2">
    <source>
        <dbReference type="EMBL" id="KFB52067.1"/>
    </source>
</evidence>
<dbReference type="GO" id="GO:0016301">
    <property type="term" value="F:kinase activity"/>
    <property type="evidence" value="ECO:0007669"/>
    <property type="project" value="UniProtKB-KW"/>
</dbReference>
<feature type="region of interest" description="Disordered" evidence="1">
    <location>
        <begin position="58"/>
        <end position="87"/>
    </location>
</feature>
<keyword evidence="2" id="KW-0808">Transferase</keyword>
<keyword evidence="2" id="KW-0430">Lectin</keyword>
<evidence type="ECO:0000313" key="4">
    <source>
        <dbReference type="Proteomes" id="UP000030765"/>
    </source>
</evidence>
<dbReference type="Proteomes" id="UP000030765">
    <property type="component" value="Unassembled WGS sequence"/>
</dbReference>
<keyword evidence="2" id="KW-0418">Kinase</keyword>
<dbReference type="VEuPathDB" id="VectorBase:ASIC020272"/>
<dbReference type="GO" id="GO:0030246">
    <property type="term" value="F:carbohydrate binding"/>
    <property type="evidence" value="ECO:0007669"/>
    <property type="project" value="UniProtKB-KW"/>
</dbReference>
<dbReference type="EMBL" id="ATLV01025031">
    <property type="status" value="NOT_ANNOTATED_CDS"/>
    <property type="molecule type" value="Genomic_DNA"/>
</dbReference>
<keyword evidence="2" id="KW-0675">Receptor</keyword>
<dbReference type="EnsemblMetazoa" id="ASIC020272-RA">
    <property type="protein sequence ID" value="ASIC020272-PA"/>
    <property type="gene ID" value="ASIC020272"/>
</dbReference>
<name>A0A084WPC3_ANOSI</name>
<gene>
    <name evidence="2" type="ORF">ZHAS_00020272</name>
</gene>
<dbReference type="AlphaFoldDB" id="A0A084WPC3"/>
<reference evidence="3" key="2">
    <citation type="submission" date="2020-05" db="UniProtKB">
        <authorList>
            <consortium name="EnsemblMetazoa"/>
        </authorList>
    </citation>
    <scope>IDENTIFICATION</scope>
</reference>
<proteinExistence type="predicted"/>
<evidence type="ECO:0000313" key="3">
    <source>
        <dbReference type="EnsemblMetazoa" id="ASIC020272-PA"/>
    </source>
</evidence>
<feature type="compositionally biased region" description="Basic and acidic residues" evidence="1">
    <location>
        <begin position="65"/>
        <end position="74"/>
    </location>
</feature>
<reference evidence="2 4" key="1">
    <citation type="journal article" date="2014" name="BMC Genomics">
        <title>Genome sequence of Anopheles sinensis provides insight into genetics basis of mosquito competence for malaria parasites.</title>
        <authorList>
            <person name="Zhou D."/>
            <person name="Zhang D."/>
            <person name="Ding G."/>
            <person name="Shi L."/>
            <person name="Hou Q."/>
            <person name="Ye Y."/>
            <person name="Xu Y."/>
            <person name="Zhou H."/>
            <person name="Xiong C."/>
            <person name="Li S."/>
            <person name="Yu J."/>
            <person name="Hong S."/>
            <person name="Yu X."/>
            <person name="Zou P."/>
            <person name="Chen C."/>
            <person name="Chang X."/>
            <person name="Wang W."/>
            <person name="Lv Y."/>
            <person name="Sun Y."/>
            <person name="Ma L."/>
            <person name="Shen B."/>
            <person name="Zhu C."/>
        </authorList>
    </citation>
    <scope>NUCLEOTIDE SEQUENCE [LARGE SCALE GENOMIC DNA]</scope>
</reference>
<sequence length="111" mass="12416">MVTANVDGNGHFCGTFSSLELTNQQNLACWFPPFERSQQLDWNCRNYATITDRRRQRVCGTDTPKNSRAEELTDNRSAATKPAHGASEPACCCVKHQQITKLPQSTVTRLS</sequence>